<dbReference type="InterPro" id="IPR004342">
    <property type="entry name" value="EXS_C"/>
</dbReference>
<dbReference type="InterPro" id="IPR004331">
    <property type="entry name" value="SPX_dom"/>
</dbReference>
<proteinExistence type="inferred from homology"/>
<feature type="transmembrane region" description="Helical" evidence="8">
    <location>
        <begin position="714"/>
        <end position="731"/>
    </location>
</feature>
<gene>
    <name evidence="11" type="ORF">CAOG_001873</name>
</gene>
<feature type="transmembrane region" description="Helical" evidence="8">
    <location>
        <begin position="781"/>
        <end position="801"/>
    </location>
</feature>
<accession>A0A0D2WK61</accession>
<keyword evidence="6" id="KW-0175">Coiled coil</keyword>
<keyword evidence="5 8" id="KW-0472">Membrane</keyword>
<evidence type="ECO:0000256" key="3">
    <source>
        <dbReference type="ARBA" id="ARBA00022692"/>
    </source>
</evidence>
<feature type="transmembrane region" description="Helical" evidence="8">
    <location>
        <begin position="557"/>
        <end position="581"/>
    </location>
</feature>
<dbReference type="InParanoid" id="A0A0D2WK61"/>
<feature type="transmembrane region" description="Helical" evidence="8">
    <location>
        <begin position="514"/>
        <end position="536"/>
    </location>
</feature>
<keyword evidence="12" id="KW-1185">Reference proteome</keyword>
<evidence type="ECO:0000256" key="2">
    <source>
        <dbReference type="ARBA" id="ARBA00009665"/>
    </source>
</evidence>
<evidence type="ECO:0000313" key="11">
    <source>
        <dbReference type="EMBL" id="KJE90575.1"/>
    </source>
</evidence>
<dbReference type="eggNOG" id="KOG1162">
    <property type="taxonomic scope" value="Eukaryota"/>
</dbReference>
<dbReference type="PROSITE" id="PS51380">
    <property type="entry name" value="EXS"/>
    <property type="match status" value="1"/>
</dbReference>
<dbReference type="Pfam" id="PF03105">
    <property type="entry name" value="SPX"/>
    <property type="match status" value="1"/>
</dbReference>
<evidence type="ECO:0000313" key="12">
    <source>
        <dbReference type="Proteomes" id="UP000008743"/>
    </source>
</evidence>
<dbReference type="CDD" id="cd14447">
    <property type="entry name" value="SPX"/>
    <property type="match status" value="1"/>
</dbReference>
<dbReference type="STRING" id="595528.A0A0D2WK61"/>
<evidence type="ECO:0000256" key="6">
    <source>
        <dbReference type="SAM" id="Coils"/>
    </source>
</evidence>
<feature type="region of interest" description="Disordered" evidence="7">
    <location>
        <begin position="223"/>
        <end position="257"/>
    </location>
</feature>
<feature type="domain" description="EXS" evidence="9">
    <location>
        <begin position="671"/>
        <end position="873"/>
    </location>
</feature>
<dbReference type="Proteomes" id="UP000008743">
    <property type="component" value="Unassembled WGS sequence"/>
</dbReference>
<dbReference type="GO" id="GO:0016036">
    <property type="term" value="P:cellular response to phosphate starvation"/>
    <property type="evidence" value="ECO:0007669"/>
    <property type="project" value="TreeGrafter"/>
</dbReference>
<evidence type="ECO:0000259" key="10">
    <source>
        <dbReference type="PROSITE" id="PS51382"/>
    </source>
</evidence>
<dbReference type="GO" id="GO:0005794">
    <property type="term" value="C:Golgi apparatus"/>
    <property type="evidence" value="ECO:0007669"/>
    <property type="project" value="TreeGrafter"/>
</dbReference>
<keyword evidence="3 8" id="KW-0812">Transmembrane</keyword>
<evidence type="ECO:0000256" key="8">
    <source>
        <dbReference type="SAM" id="Phobius"/>
    </source>
</evidence>
<feature type="transmembrane region" description="Helical" evidence="8">
    <location>
        <begin position="479"/>
        <end position="502"/>
    </location>
</feature>
<dbReference type="GO" id="GO:0005886">
    <property type="term" value="C:plasma membrane"/>
    <property type="evidence" value="ECO:0007669"/>
    <property type="project" value="TreeGrafter"/>
</dbReference>
<feature type="region of interest" description="Disordered" evidence="7">
    <location>
        <begin position="39"/>
        <end position="64"/>
    </location>
</feature>
<dbReference type="RefSeq" id="XP_004364741.2">
    <property type="nucleotide sequence ID" value="XM_004364684.2"/>
</dbReference>
<dbReference type="OrthoDB" id="9970435at2759"/>
<name>A0A0D2WK61_CAPO3</name>
<dbReference type="GO" id="GO:0006817">
    <property type="term" value="P:phosphate ion transport"/>
    <property type="evidence" value="ECO:0007669"/>
    <property type="project" value="TreeGrafter"/>
</dbReference>
<feature type="transmembrane region" description="Helical" evidence="8">
    <location>
        <begin position="593"/>
        <end position="611"/>
    </location>
</feature>
<feature type="coiled-coil region" evidence="6">
    <location>
        <begin position="91"/>
        <end position="118"/>
    </location>
</feature>
<feature type="region of interest" description="Disordered" evidence="7">
    <location>
        <begin position="879"/>
        <end position="900"/>
    </location>
</feature>
<dbReference type="PROSITE" id="PS51382">
    <property type="entry name" value="SPX"/>
    <property type="match status" value="1"/>
</dbReference>
<dbReference type="PhylomeDB" id="A0A0D2WK61"/>
<feature type="transmembrane region" description="Helical" evidence="8">
    <location>
        <begin position="813"/>
        <end position="831"/>
    </location>
</feature>
<reference evidence="12" key="1">
    <citation type="submission" date="2011-02" db="EMBL/GenBank/DDBJ databases">
        <title>The Genome Sequence of Capsaspora owczarzaki ATCC 30864.</title>
        <authorList>
            <person name="Russ C."/>
            <person name="Cuomo C."/>
            <person name="Burger G."/>
            <person name="Gray M.W."/>
            <person name="Holland P.W.H."/>
            <person name="King N."/>
            <person name="Lang F.B.F."/>
            <person name="Roger A.J."/>
            <person name="Ruiz-Trillo I."/>
            <person name="Young S.K."/>
            <person name="Zeng Q."/>
            <person name="Gargeya S."/>
            <person name="Alvarado L."/>
            <person name="Berlin A."/>
            <person name="Chapman S.B."/>
            <person name="Chen Z."/>
            <person name="Freedman E."/>
            <person name="Gellesch M."/>
            <person name="Goldberg J."/>
            <person name="Griggs A."/>
            <person name="Gujja S."/>
            <person name="Heilman E."/>
            <person name="Heiman D."/>
            <person name="Howarth C."/>
            <person name="Mehta T."/>
            <person name="Neiman D."/>
            <person name="Pearson M."/>
            <person name="Roberts A."/>
            <person name="Saif S."/>
            <person name="Shea T."/>
            <person name="Shenoy N."/>
            <person name="Sisk P."/>
            <person name="Stolte C."/>
            <person name="Sykes S."/>
            <person name="White J."/>
            <person name="Yandava C."/>
            <person name="Haas B."/>
            <person name="Nusbaum C."/>
            <person name="Birren B."/>
        </authorList>
    </citation>
    <scope>NUCLEOTIDE SEQUENCE</scope>
    <source>
        <strain evidence="12">ATCC 30864</strain>
    </source>
</reference>
<comment type="subcellular location">
    <subcellularLocation>
        <location evidence="1">Membrane</location>
        <topology evidence="1">Multi-pass membrane protein</topology>
    </subcellularLocation>
</comment>
<evidence type="ECO:0000256" key="7">
    <source>
        <dbReference type="SAM" id="MobiDB-lite"/>
    </source>
</evidence>
<comment type="similarity">
    <text evidence="2">Belongs to the SYG1 (TC 2.A.94) family.</text>
</comment>
<dbReference type="FunCoup" id="A0A0D2WK61">
    <property type="interactions" value="200"/>
</dbReference>
<dbReference type="AlphaFoldDB" id="A0A0D2WK61"/>
<evidence type="ECO:0000256" key="4">
    <source>
        <dbReference type="ARBA" id="ARBA00022989"/>
    </source>
</evidence>
<feature type="transmembrane region" description="Helical" evidence="8">
    <location>
        <begin position="743"/>
        <end position="760"/>
    </location>
</feature>
<feature type="domain" description="SPX" evidence="10">
    <location>
        <begin position="1"/>
        <end position="422"/>
    </location>
</feature>
<dbReference type="PANTHER" id="PTHR10783">
    <property type="entry name" value="XENOTROPIC AND POLYTROPIC RETROVIRUS RECEPTOR 1-RELATED"/>
    <property type="match status" value="1"/>
</dbReference>
<protein>
    <submittedName>
        <fullName evidence="11">Xenotropic and polytropic murine leukemia virus receptor xpr1</fullName>
    </submittedName>
</protein>
<evidence type="ECO:0000256" key="1">
    <source>
        <dbReference type="ARBA" id="ARBA00004141"/>
    </source>
</evidence>
<dbReference type="GO" id="GO:0000822">
    <property type="term" value="F:inositol hexakisphosphate binding"/>
    <property type="evidence" value="ECO:0007669"/>
    <property type="project" value="TreeGrafter"/>
</dbReference>
<dbReference type="Pfam" id="PF03124">
    <property type="entry name" value="EXS"/>
    <property type="match status" value="1"/>
</dbReference>
<sequence length="936" mass="105083">MKFAKYLDQSKLGEWSSQYVGYRKMKKQLKRIGLVATIAPHSSGDESAAPKPHDDDTDSQPALQPDQDAEQFYQQEAVFVQMFDAEVGKVNAFFSKKMQEAITQQKELQNQAKQLTQLAHAPETILPKNAHPGVARGISRGEMLRAANEPHAGHHDAIATFAALAETYTSPAGAMAAVLSNQADDDVHHLTHPQPPRPEGPSSYKTALVPPEIVAANSARLSSNMETTGEPEKHDSSEEDTAALHSTSDYMPRSPEARAQAAAIREDKAFIRQISTESSKRPAVKSALASAFLPIAAGVAVSNVDSSPKQLSLKAPASLPTGAVSHSPIDKARQSASAAALAVEPSPPSVQAKQHRLGLATVLHSPNRYKVALRKLSAAIAEHYRFLDILRNYHILNHTALAKILKKHDKTTGFRTLAVCMDKLKNEPFMKLREKLSSLMEDCEKLYSDAICDGDRRAAMRRLRLVDEETVQAGSAFRLGLLGGMCIPLFILVIIAVSSRYADGALDDFQSIWLMYRGMLLPIYMLWLVAGDIWIWQKRKINYAFIFDFNVRDHLNFVEVAEVAGFLSVFWCVSILCYTFSDSISFIPARWNPLALASFYVLFMFNPFPIFRRSARYWTLRTFGRVIVSPLTKVRFADFWFGDQLISLVVALLDWEFLFCYYITSATSSSRCVSVSYGVRPVITCLPAFWRLMQCLRRYRDTKAKFPHLVNAGKYSATIMVGIFSSLDAYYRESHPGSSWNAFRTIWVICASISAVYSYTWDIKMDWGLTERKYKFLRKELVYYPKFVYYFAMVLDLALRFLWTFTIAPQQNIGNFLSSQIFLSVLAFLEVSRRCMWNIFRLENEHLNNCGQFRVIHDVPLPFRPLKQDEEEVPLQAAKLRNPAPSEPASELPSRAPSVIPEDISPAHLAAVPSINSTLAPDDALDPFKALEKKAQ</sequence>
<keyword evidence="4 8" id="KW-1133">Transmembrane helix</keyword>
<dbReference type="EMBL" id="KE346361">
    <property type="protein sequence ID" value="KJE90575.1"/>
    <property type="molecule type" value="Genomic_DNA"/>
</dbReference>
<keyword evidence="11" id="KW-0675">Receptor</keyword>
<evidence type="ECO:0000256" key="5">
    <source>
        <dbReference type="ARBA" id="ARBA00023136"/>
    </source>
</evidence>
<organism evidence="11 12">
    <name type="scientific">Capsaspora owczarzaki (strain ATCC 30864)</name>
    <dbReference type="NCBI Taxonomy" id="595528"/>
    <lineage>
        <taxon>Eukaryota</taxon>
        <taxon>Filasterea</taxon>
        <taxon>Capsaspora</taxon>
    </lineage>
</organism>
<feature type="compositionally biased region" description="Low complexity" evidence="7">
    <location>
        <begin position="883"/>
        <end position="898"/>
    </location>
</feature>
<dbReference type="PANTHER" id="PTHR10783:SF103">
    <property type="entry name" value="SOLUTE CARRIER FAMILY 53 MEMBER 1"/>
    <property type="match status" value="1"/>
</dbReference>
<evidence type="ECO:0000259" key="9">
    <source>
        <dbReference type="PROSITE" id="PS51380"/>
    </source>
</evidence>